<keyword evidence="2" id="KW-1133">Transmembrane helix</keyword>
<gene>
    <name evidence="5" type="ORF">G7Y31_08870</name>
</gene>
<proteinExistence type="predicted"/>
<evidence type="ECO:0000256" key="1">
    <source>
        <dbReference type="SAM" id="MobiDB-lite"/>
    </source>
</evidence>
<keyword evidence="2" id="KW-0472">Membrane</keyword>
<feature type="signal peptide" evidence="3">
    <location>
        <begin position="1"/>
        <end position="29"/>
    </location>
</feature>
<keyword evidence="6" id="KW-1185">Reference proteome</keyword>
<evidence type="ECO:0000256" key="3">
    <source>
        <dbReference type="SAM" id="SignalP"/>
    </source>
</evidence>
<dbReference type="Proteomes" id="UP000594681">
    <property type="component" value="Chromosome"/>
</dbReference>
<feature type="transmembrane region" description="Helical" evidence="2">
    <location>
        <begin position="1787"/>
        <end position="1804"/>
    </location>
</feature>
<sequence length="1810" mass="195873">MSVRVRLYRLLVWLMALLLVMVAVPVAQARDTQDLEGCAYRQSTGASASLAKELCWLDFSGATFTGEKWSKKLGRYTLSFNLHQVRGRDDQVTVGNRAWDQAAFGHVRDGVSTFIPYPGDNTQPLIKTDQQDKLGNREVAVLLSDITLTQEDGTAVKDFSLYVADAEATTHDDILNIYREYLYVHDAGETSALSAQRITPAGYESACTSGFGPGSIRQAPAYGIAGGTYGFVCNSGRLDRGQRVGSFLVKVDRPEQLTIGTISPFHQAFAVAIALGRAGGEVAQQPADAAFESALAGTPTSFDFHLYTRFNGRETEIPTTVGQYSSYLRQGDLVFRSTGDTADSSTVLRRYRPEWTCTTETQTLTITEGSVPSGYTLRNDPSQGRSDLITANANNDPLYCQVRWIPRFQPAKVQLSKNVKGNAQDFQEVALRTFTFSYICQPPRGFARAYPGQQLRGSVVLAKGAQEEIAGLPAGSQCIFEEVDPNSQPGGQDLELDWSVGRKGSGKLPATSVTLVAGDNPVQATNTYNYRTGTVALSKHLDGEAAGDLSYPRTYTFSLTCDGTRISRRDIELTITGPGQTGRTEISGVPVERDCYLRPLTGLTREESQRYKFTGRTVTVDGAGVETTQEGPYSGSYKLRVPDGANPTRTVVDISAAYAYHVRDLKLVKELAGPAAAAPEVRNHAFTVAGKCSWGSGAKEFRQEIFSEARTPQPVVIPDVPVGAQCLVWEEDADVAGVRLLSTTVRGSDANDQARTLSNQQARTQPVITISPAVDSTQNRVVLRNTYDYQLGTVSVRKLVVNNVTGVEVPDTFTFNYHCGQRAVLNPNGNVEAVELRGTVEVPAGQARTLDVQVPYGNTCTFTENAPSLHGSGVAWSSDVASAEVTVGAPTQEVRVTNTFDPVGQGLTVIHQVRSHPELARPVEYSLECTTEQGRPIDLGQHARFSLDATTAVHKVPAQLLPAGSQCSLAEASPEPGQRNGDGGEFPISRASRLQVGEDDREFAAANRVVVGEATVATVSHSYDYVYAGVSGTKEVAFDPATAQYIPQVRQQEKREREFNVSLRCTFPLGGAPTQVGTTITDGGTVDFGRFPIGSQCEAAEATSSTAAGIELDRQVRVNGRSEPVRQQLRLGADTRVEFLNTYSRQLAPVTVNKVARIPGDITGHYARAGKQIGFHTHTFTLECWDPVQDLLADAPLLRRTGTITGPGTHTFSEVPVGLECHLRGDNFGDLFLELPEENLQATLRPSSVDWVVDKNDGTAQEDTDLDNDVTDSQFFAITADGEVVDLINNYEYVTTRLRMSKEVVAAPADFALLRREQEFAFTQQCKGVGYEHSTIGVGNRTLPATLRLADFRKTGSRDGKDVYTYTSPEVEVPLGAWCTFSESTPAGLPAQLQWQAPPAVEQRADGTASWDFSNVFTRRLAPVRFVHTHTGYLTGADEAGYTGTVRCGDATWTIRRSLQEATAANAEVLELPVDVECQWDISASPALRPNPNLEVTAGARTPLISFGQPAQTLPRPQEVTAAMKQTTFDFHVPVADSALTLSAEAIFLRDRMNVVLEKQEVGGQGQDYDFHTTCGTVDGRQDFRMRAGQRVVIEDIVVNQDCQLYERSGAILQLGELAPDTRLANARAEKDFLAYRVLPVADAADTTTGSDSAAAARWTLVARNVFPRLSLDKNIAGPTVGGVTILPNGATTMEVTYTVTNTGGTGVRDLVLSDPQVGEVGRIEHLEVGQSRQFTVTVDISATPRGRIESTATVSGVPDLGGEVNASATAAALRLSSVLPETGQRALVLVLLLGLAAALYGLYQRRNRD</sequence>
<keyword evidence="2" id="KW-0812">Transmembrane</keyword>
<feature type="domain" description="DUF5979" evidence="4">
    <location>
        <begin position="666"/>
        <end position="788"/>
    </location>
</feature>
<feature type="region of interest" description="Disordered" evidence="1">
    <location>
        <begin position="968"/>
        <end position="988"/>
    </location>
</feature>
<evidence type="ECO:0000313" key="5">
    <source>
        <dbReference type="EMBL" id="QPK78653.1"/>
    </source>
</evidence>
<dbReference type="Pfam" id="PF19407">
    <property type="entry name" value="DUF5979"/>
    <property type="match status" value="5"/>
</dbReference>
<evidence type="ECO:0000256" key="2">
    <source>
        <dbReference type="SAM" id="Phobius"/>
    </source>
</evidence>
<dbReference type="EMBL" id="CP064954">
    <property type="protein sequence ID" value="QPK78653.1"/>
    <property type="molecule type" value="Genomic_DNA"/>
</dbReference>
<feature type="domain" description="DUF5979" evidence="4">
    <location>
        <begin position="413"/>
        <end position="529"/>
    </location>
</feature>
<protein>
    <recommendedName>
        <fullName evidence="4">DUF5979 domain-containing protein</fullName>
    </recommendedName>
</protein>
<feature type="chain" id="PRO_5032393199" description="DUF5979 domain-containing protein" evidence="3">
    <location>
        <begin position="30"/>
        <end position="1810"/>
    </location>
</feature>
<organism evidence="5 6">
    <name type="scientific">Corynebacterium lizhenjunii</name>
    <dbReference type="NCBI Taxonomy" id="2709394"/>
    <lineage>
        <taxon>Bacteria</taxon>
        <taxon>Bacillati</taxon>
        <taxon>Actinomycetota</taxon>
        <taxon>Actinomycetes</taxon>
        <taxon>Mycobacteriales</taxon>
        <taxon>Corynebacteriaceae</taxon>
        <taxon>Corynebacterium</taxon>
    </lineage>
</organism>
<dbReference type="InterPro" id="IPR046022">
    <property type="entry name" value="DUF5979"/>
</dbReference>
<dbReference type="RefSeq" id="WP_165009479.1">
    <property type="nucleotide sequence ID" value="NZ_CP064954.1"/>
</dbReference>
<feature type="domain" description="DUF5979" evidence="4">
    <location>
        <begin position="795"/>
        <end position="901"/>
    </location>
</feature>
<reference evidence="5 6" key="1">
    <citation type="submission" date="2020-11" db="EMBL/GenBank/DDBJ databases">
        <title>Corynebacterium sp. ZJ-599.</title>
        <authorList>
            <person name="Zhou J."/>
        </authorList>
    </citation>
    <scope>NUCLEOTIDE SEQUENCE [LARGE SCALE GENOMIC DNA]</scope>
    <source>
        <strain evidence="5 6">ZJ-599</strain>
    </source>
</reference>
<evidence type="ECO:0000259" key="4">
    <source>
        <dbReference type="Pfam" id="PF19407"/>
    </source>
</evidence>
<feature type="domain" description="DUF5979" evidence="4">
    <location>
        <begin position="1054"/>
        <end position="1144"/>
    </location>
</feature>
<keyword evidence="3" id="KW-0732">Signal</keyword>
<name>A0A7T0KDA8_9CORY</name>
<dbReference type="KEGG" id="cliz:G7Y31_08870"/>
<feature type="domain" description="DUF5979" evidence="4">
    <location>
        <begin position="536"/>
        <end position="629"/>
    </location>
</feature>
<evidence type="ECO:0000313" key="6">
    <source>
        <dbReference type="Proteomes" id="UP000594681"/>
    </source>
</evidence>
<accession>A0A7T0KDA8</accession>